<dbReference type="EMBL" id="JBFOLJ010000002">
    <property type="protein sequence ID" value="KAL2553002.1"/>
    <property type="molecule type" value="Genomic_DNA"/>
</dbReference>
<organism evidence="8 9">
    <name type="scientific">Forsythia ovata</name>
    <dbReference type="NCBI Taxonomy" id="205694"/>
    <lineage>
        <taxon>Eukaryota</taxon>
        <taxon>Viridiplantae</taxon>
        <taxon>Streptophyta</taxon>
        <taxon>Embryophyta</taxon>
        <taxon>Tracheophyta</taxon>
        <taxon>Spermatophyta</taxon>
        <taxon>Magnoliopsida</taxon>
        <taxon>eudicotyledons</taxon>
        <taxon>Gunneridae</taxon>
        <taxon>Pentapetalae</taxon>
        <taxon>asterids</taxon>
        <taxon>lamiids</taxon>
        <taxon>Lamiales</taxon>
        <taxon>Oleaceae</taxon>
        <taxon>Forsythieae</taxon>
        <taxon>Forsythia</taxon>
    </lineage>
</organism>
<dbReference type="InterPro" id="IPR041232">
    <property type="entry name" value="NPL"/>
</dbReference>
<evidence type="ECO:0000259" key="7">
    <source>
        <dbReference type="PROSITE" id="PS50059"/>
    </source>
</evidence>
<feature type="compositionally biased region" description="Basic and acidic residues" evidence="6">
    <location>
        <begin position="157"/>
        <end position="167"/>
    </location>
</feature>
<dbReference type="Gene3D" id="2.60.120.340">
    <property type="entry name" value="Nucleoplasmin core domain"/>
    <property type="match status" value="1"/>
</dbReference>
<proteinExistence type="predicted"/>
<dbReference type="AlphaFoldDB" id="A0ABD1WTH0"/>
<keyword evidence="3 5" id="KW-0697">Rotamase</keyword>
<evidence type="ECO:0000313" key="8">
    <source>
        <dbReference type="EMBL" id="KAL2553002.1"/>
    </source>
</evidence>
<protein>
    <recommendedName>
        <fullName evidence="2 5">peptidylprolyl isomerase</fullName>
        <ecNumber evidence="2 5">5.2.1.8</ecNumber>
    </recommendedName>
</protein>
<feature type="region of interest" description="Disordered" evidence="6">
    <location>
        <begin position="146"/>
        <end position="177"/>
    </location>
</feature>
<feature type="region of interest" description="Disordered" evidence="6">
    <location>
        <begin position="208"/>
        <end position="353"/>
    </location>
</feature>
<dbReference type="PANTHER" id="PTHR43811">
    <property type="entry name" value="FKBP-TYPE PEPTIDYL-PROLYL CIS-TRANS ISOMERASE FKPA"/>
    <property type="match status" value="1"/>
</dbReference>
<feature type="domain" description="PPIase FKBP-type" evidence="7">
    <location>
        <begin position="542"/>
        <end position="629"/>
    </location>
</feature>
<dbReference type="EC" id="5.2.1.8" evidence="2 5"/>
<accession>A0ABD1WTH0</accession>
<evidence type="ECO:0000256" key="5">
    <source>
        <dbReference type="PROSITE-ProRule" id="PRU00277"/>
    </source>
</evidence>
<evidence type="ECO:0000256" key="3">
    <source>
        <dbReference type="ARBA" id="ARBA00023110"/>
    </source>
</evidence>
<dbReference type="GO" id="GO:0003755">
    <property type="term" value="F:peptidyl-prolyl cis-trans isomerase activity"/>
    <property type="evidence" value="ECO:0007669"/>
    <property type="project" value="UniProtKB-KW"/>
</dbReference>
<feature type="region of interest" description="Disordered" evidence="6">
    <location>
        <begin position="457"/>
        <end position="486"/>
    </location>
</feature>
<feature type="compositionally biased region" description="Basic and acidic residues" evidence="6">
    <location>
        <begin position="241"/>
        <end position="261"/>
    </location>
</feature>
<comment type="caution">
    <text evidence="8">The sequence shown here is derived from an EMBL/GenBank/DDBJ whole genome shotgun (WGS) entry which is preliminary data.</text>
</comment>
<keyword evidence="4 5" id="KW-0413">Isomerase</keyword>
<name>A0ABD1WTH0_9LAMI</name>
<feature type="compositionally biased region" description="Basic and acidic residues" evidence="6">
    <location>
        <begin position="340"/>
        <end position="353"/>
    </location>
</feature>
<dbReference type="Pfam" id="PF00254">
    <property type="entry name" value="FKBP_C"/>
    <property type="match status" value="1"/>
</dbReference>
<evidence type="ECO:0000256" key="2">
    <source>
        <dbReference type="ARBA" id="ARBA00013194"/>
    </source>
</evidence>
<dbReference type="Pfam" id="PF17800">
    <property type="entry name" value="NPL"/>
    <property type="match status" value="1"/>
</dbReference>
<feature type="compositionally biased region" description="Basic and acidic residues" evidence="6">
    <location>
        <begin position="272"/>
        <end position="301"/>
    </location>
</feature>
<dbReference type="InterPro" id="IPR001179">
    <property type="entry name" value="PPIase_FKBP_dom"/>
</dbReference>
<dbReference type="SUPFAM" id="SSF54534">
    <property type="entry name" value="FKBP-like"/>
    <property type="match status" value="1"/>
</dbReference>
<feature type="compositionally biased region" description="Basic and acidic residues" evidence="6">
    <location>
        <begin position="319"/>
        <end position="328"/>
    </location>
</feature>
<dbReference type="Proteomes" id="UP001604277">
    <property type="component" value="Unassembled WGS sequence"/>
</dbReference>
<evidence type="ECO:0000313" key="9">
    <source>
        <dbReference type="Proteomes" id="UP001604277"/>
    </source>
</evidence>
<dbReference type="PROSITE" id="PS50059">
    <property type="entry name" value="FKBP_PPIASE"/>
    <property type="match status" value="1"/>
</dbReference>
<dbReference type="Gene3D" id="3.10.50.40">
    <property type="match status" value="1"/>
</dbReference>
<reference evidence="9" key="1">
    <citation type="submission" date="2024-07" db="EMBL/GenBank/DDBJ databases">
        <title>Two chromosome-level genome assemblies of Korean endemic species Abeliophyllum distichum and Forsythia ovata (Oleaceae).</title>
        <authorList>
            <person name="Jang H."/>
        </authorList>
    </citation>
    <scope>NUCLEOTIDE SEQUENCE [LARGE SCALE GENOMIC DNA]</scope>
</reference>
<sequence>MAFWGTEVKPGKPVTHSSGTAKGRLRISQATLGIGDATKKSLVQCNVGNKSPVLLCALLPNKTESCHMDLEFEEADDVVFSVIGPRSVYLTGYYVNHSRHFNPHSDTESFGVDIENTGTEGSSHCSEDDKYEDSFIDDGELRILSPSPISVSDEIDETRLEHEKPKGNEGSFKRPKKKYRVIESDDDANSHESEDEDSYLLSVFKNRRSAQMTKSEAEERVGQGTVETGDKLEDGGISGSEPKEKADAVRVIDEPKREAKLPHNSLLPSNELDPKKDTEVKDKRNELPKQVETLGDKDNGKDQIQSLALVKSKRKKKERSKEEEKTLEVENGNYNSVLGESREQEAVVKSDEKDPDLQLRNKTYQDPSFHVVVDGDCLVPTAKLSSDNCRKSKKRRKELGLEGTYVDRNGASYDNISKDDEFKQDIANAVGTSKDLQATNGEHQEPTVQKDICVNSHLVPDGSQPEKKYEGKKKNKKNNKIQRDGNSNIVTLELNANKENTFMNCKDQNADAASSQKRTLSSGLIIEEVAKGEPGGKIAAPGKKVTVYYSAMLKESGHIFDSNFGKAPYKFRLGDEDIIDGWNIGINGMRVGDKRRLVIPPSMGYGIQGRENVPPNSWLVYEVELAGVRR</sequence>
<dbReference type="PANTHER" id="PTHR43811:SF48">
    <property type="entry name" value="PEPTIDYL-PROLYL CIS-TRANS ISOMERASE FKBP43"/>
    <property type="match status" value="1"/>
</dbReference>
<feature type="region of interest" description="Disordered" evidence="6">
    <location>
        <begin position="1"/>
        <end position="21"/>
    </location>
</feature>
<dbReference type="InterPro" id="IPR046357">
    <property type="entry name" value="PPIase_dom_sf"/>
</dbReference>
<gene>
    <name evidence="8" type="ORF">Fot_06621</name>
</gene>
<evidence type="ECO:0000256" key="6">
    <source>
        <dbReference type="SAM" id="MobiDB-lite"/>
    </source>
</evidence>
<keyword evidence="9" id="KW-1185">Reference proteome</keyword>
<evidence type="ECO:0000256" key="4">
    <source>
        <dbReference type="ARBA" id="ARBA00023235"/>
    </source>
</evidence>
<feature type="region of interest" description="Disordered" evidence="6">
    <location>
        <begin position="111"/>
        <end position="130"/>
    </location>
</feature>
<evidence type="ECO:0000256" key="1">
    <source>
        <dbReference type="ARBA" id="ARBA00000971"/>
    </source>
</evidence>
<comment type="catalytic activity">
    <reaction evidence="1 5">
        <text>[protein]-peptidylproline (omega=180) = [protein]-peptidylproline (omega=0)</text>
        <dbReference type="Rhea" id="RHEA:16237"/>
        <dbReference type="Rhea" id="RHEA-COMP:10747"/>
        <dbReference type="Rhea" id="RHEA-COMP:10748"/>
        <dbReference type="ChEBI" id="CHEBI:83833"/>
        <dbReference type="ChEBI" id="CHEBI:83834"/>
        <dbReference type="EC" id="5.2.1.8"/>
    </reaction>
</comment>
<feature type="compositionally biased region" description="Basic residues" evidence="6">
    <location>
        <begin position="470"/>
        <end position="480"/>
    </location>
</feature>